<evidence type="ECO:0000313" key="2">
    <source>
        <dbReference type="Proteomes" id="UP000765509"/>
    </source>
</evidence>
<reference evidence="1" key="1">
    <citation type="submission" date="2021-03" db="EMBL/GenBank/DDBJ databases">
        <title>Draft genome sequence of rust myrtle Austropuccinia psidii MF-1, a brazilian biotype.</title>
        <authorList>
            <person name="Quecine M.C."/>
            <person name="Pachon D.M.R."/>
            <person name="Bonatelli M.L."/>
            <person name="Correr F.H."/>
            <person name="Franceschini L.M."/>
            <person name="Leite T.F."/>
            <person name="Margarido G.R.A."/>
            <person name="Almeida C.A."/>
            <person name="Ferrarezi J.A."/>
            <person name="Labate C.A."/>
        </authorList>
    </citation>
    <scope>NUCLEOTIDE SEQUENCE</scope>
    <source>
        <strain evidence="1">MF-1</strain>
    </source>
</reference>
<comment type="caution">
    <text evidence="1">The sequence shown here is derived from an EMBL/GenBank/DDBJ whole genome shotgun (WGS) entry which is preliminary data.</text>
</comment>
<dbReference type="Proteomes" id="UP000765509">
    <property type="component" value="Unassembled WGS sequence"/>
</dbReference>
<dbReference type="OrthoDB" id="3943081at2759"/>
<accession>A0A9Q3K389</accession>
<name>A0A9Q3K389_9BASI</name>
<proteinExistence type="predicted"/>
<gene>
    <name evidence="1" type="ORF">O181_113222</name>
</gene>
<dbReference type="AlphaFoldDB" id="A0A9Q3K389"/>
<sequence>MESLYQSKGAKMGVMEEGTLQLKNSLCSVSLPNQLAVPLASSFLTRLGSFLNNGITLKGFRGDAKLFGKADFLTLTTQVIKNILIIDTPTVIKVCISVNLDPLMVHQQLGHPNNSVDGKFFANLIFFKVNCICFSIVRSH</sequence>
<protein>
    <submittedName>
        <fullName evidence="1">Uncharacterized protein</fullName>
    </submittedName>
</protein>
<organism evidence="1 2">
    <name type="scientific">Austropuccinia psidii MF-1</name>
    <dbReference type="NCBI Taxonomy" id="1389203"/>
    <lineage>
        <taxon>Eukaryota</taxon>
        <taxon>Fungi</taxon>
        <taxon>Dikarya</taxon>
        <taxon>Basidiomycota</taxon>
        <taxon>Pucciniomycotina</taxon>
        <taxon>Pucciniomycetes</taxon>
        <taxon>Pucciniales</taxon>
        <taxon>Sphaerophragmiaceae</taxon>
        <taxon>Austropuccinia</taxon>
    </lineage>
</organism>
<dbReference type="EMBL" id="AVOT02092259">
    <property type="protein sequence ID" value="MBW0573507.1"/>
    <property type="molecule type" value="Genomic_DNA"/>
</dbReference>
<evidence type="ECO:0000313" key="1">
    <source>
        <dbReference type="EMBL" id="MBW0573507.1"/>
    </source>
</evidence>
<keyword evidence="2" id="KW-1185">Reference proteome</keyword>